<reference evidence="2 3" key="1">
    <citation type="journal article" date="2021" name="Sci. Rep.">
        <title>Chromosome anchoring in Senegalese sole (Solea senegalensis) reveals sex-associated markers and genome rearrangements in flatfish.</title>
        <authorList>
            <person name="Guerrero-Cozar I."/>
            <person name="Gomez-Garrido J."/>
            <person name="Berbel C."/>
            <person name="Martinez-Blanch J.F."/>
            <person name="Alioto T."/>
            <person name="Claros M.G."/>
            <person name="Gagnaire P.A."/>
            <person name="Manchado M."/>
        </authorList>
    </citation>
    <scope>NUCLEOTIDE SEQUENCE [LARGE SCALE GENOMIC DNA]</scope>
    <source>
        <strain evidence="2">Sse05_10M</strain>
    </source>
</reference>
<dbReference type="Proteomes" id="UP000693946">
    <property type="component" value="Linkage Group LG14"/>
</dbReference>
<dbReference type="AlphaFoldDB" id="A0AAV6SBK0"/>
<evidence type="ECO:0000313" key="3">
    <source>
        <dbReference type="Proteomes" id="UP000693946"/>
    </source>
</evidence>
<accession>A0AAV6SBK0</accession>
<evidence type="ECO:0000256" key="1">
    <source>
        <dbReference type="SAM" id="MobiDB-lite"/>
    </source>
</evidence>
<evidence type="ECO:0000313" key="2">
    <source>
        <dbReference type="EMBL" id="KAG7514806.1"/>
    </source>
</evidence>
<protein>
    <submittedName>
        <fullName evidence="2">Uncharacterized protein</fullName>
    </submittedName>
</protein>
<name>A0AAV6SBK0_SOLSE</name>
<sequence>MASFAGGQKKQRNRQARPEETPTQDHISSCMAFENSYGSCVPTRLKFSCENMKHSLDVSRQRKFNNIIQKAVGDHTLPHVTTKHDD</sequence>
<feature type="region of interest" description="Disordered" evidence="1">
    <location>
        <begin position="1"/>
        <end position="27"/>
    </location>
</feature>
<comment type="caution">
    <text evidence="2">The sequence shown here is derived from an EMBL/GenBank/DDBJ whole genome shotgun (WGS) entry which is preliminary data.</text>
</comment>
<gene>
    <name evidence="2" type="ORF">JOB18_043636</name>
</gene>
<dbReference type="EMBL" id="JAGKHQ010000006">
    <property type="protein sequence ID" value="KAG7514806.1"/>
    <property type="molecule type" value="Genomic_DNA"/>
</dbReference>
<proteinExistence type="predicted"/>
<organism evidence="2 3">
    <name type="scientific">Solea senegalensis</name>
    <name type="common">Senegalese sole</name>
    <dbReference type="NCBI Taxonomy" id="28829"/>
    <lineage>
        <taxon>Eukaryota</taxon>
        <taxon>Metazoa</taxon>
        <taxon>Chordata</taxon>
        <taxon>Craniata</taxon>
        <taxon>Vertebrata</taxon>
        <taxon>Euteleostomi</taxon>
        <taxon>Actinopterygii</taxon>
        <taxon>Neopterygii</taxon>
        <taxon>Teleostei</taxon>
        <taxon>Neoteleostei</taxon>
        <taxon>Acanthomorphata</taxon>
        <taxon>Carangaria</taxon>
        <taxon>Pleuronectiformes</taxon>
        <taxon>Pleuronectoidei</taxon>
        <taxon>Soleidae</taxon>
        <taxon>Solea</taxon>
    </lineage>
</organism>
<keyword evidence="3" id="KW-1185">Reference proteome</keyword>